<reference evidence="2" key="1">
    <citation type="submission" date="2022-06" db="EMBL/GenBank/DDBJ databases">
        <authorList>
            <consortium name="SYNGENTA / RWTH Aachen University"/>
        </authorList>
    </citation>
    <scope>NUCLEOTIDE SEQUENCE</scope>
</reference>
<gene>
    <name evidence="2" type="ORF">PPACK8108_LOCUS15414</name>
</gene>
<comment type="caution">
    <text evidence="2">The sequence shown here is derived from an EMBL/GenBank/DDBJ whole genome shotgun (WGS) entry which is preliminary data.</text>
</comment>
<evidence type="ECO:0000256" key="1">
    <source>
        <dbReference type="SAM" id="MobiDB-lite"/>
    </source>
</evidence>
<sequence>MKKLKSPVAFGEEFVLDEKFDGVGEGAFVGESETVVRRSETVEEYDKIQPRSFPKRMMSVDGRKKGIKPESSSCANDRRVPVMGVPNHASHPLSTDSRYDHGFHQAAHMVRASEEDVVVERTAGWFSLCETEEVLWVGGMGFGVAFLDSPQSGPGRILGDQCLEEAMNMDGAGARFPRRMFFRAALRSDDAPKFERGVKRGRLEVDGVVHIALNRVTSLIYELIALGTFELMTNQAALGLGSAKIRNILLKCVDSCDSGLRGPSLRLGKSPQKLGFLRTRCNTRFKPRKKALHDGRTMSFIRVVSRETAFNLLGAKMGSTKNWIGIKLHNTHNPGAAWPQGKFIYTSTGPGYPAIKKKLSRFWNKGYPLSRKLVIYAFIPKLSIYISPNPEAPTGDVFVALRDGEFCDDNNEHAGILPLLRGFPEEESVSASKSGGDTEDDSKALSSHKVAYSPKIVLKQFTNSIPYLAEPVVESDPRVKPRKALPRE</sequence>
<feature type="region of interest" description="Disordered" evidence="1">
    <location>
        <begin position="59"/>
        <end position="81"/>
    </location>
</feature>
<organism evidence="2 3">
    <name type="scientific">Phakopsora pachyrhizi</name>
    <name type="common">Asian soybean rust disease fungus</name>
    <dbReference type="NCBI Taxonomy" id="170000"/>
    <lineage>
        <taxon>Eukaryota</taxon>
        <taxon>Fungi</taxon>
        <taxon>Dikarya</taxon>
        <taxon>Basidiomycota</taxon>
        <taxon>Pucciniomycotina</taxon>
        <taxon>Pucciniomycetes</taxon>
        <taxon>Pucciniales</taxon>
        <taxon>Phakopsoraceae</taxon>
        <taxon>Phakopsora</taxon>
    </lineage>
</organism>
<evidence type="ECO:0000313" key="3">
    <source>
        <dbReference type="Proteomes" id="UP001153365"/>
    </source>
</evidence>
<dbReference type="Proteomes" id="UP001153365">
    <property type="component" value="Unassembled WGS sequence"/>
</dbReference>
<accession>A0AAV0B649</accession>
<proteinExistence type="predicted"/>
<keyword evidence="3" id="KW-1185">Reference proteome</keyword>
<protein>
    <submittedName>
        <fullName evidence="2">Uncharacterized protein</fullName>
    </submittedName>
</protein>
<name>A0AAV0B649_PHAPC</name>
<dbReference type="AlphaFoldDB" id="A0AAV0B649"/>
<dbReference type="EMBL" id="CALTRL010004118">
    <property type="protein sequence ID" value="CAH7682482.1"/>
    <property type="molecule type" value="Genomic_DNA"/>
</dbReference>
<evidence type="ECO:0000313" key="2">
    <source>
        <dbReference type="EMBL" id="CAH7682482.1"/>
    </source>
</evidence>